<dbReference type="InterPro" id="IPR043519">
    <property type="entry name" value="NT_sf"/>
</dbReference>
<accession>A0A9N9EWI7</accession>
<dbReference type="Pfam" id="PF20750">
    <property type="entry name" value="PAP_NTPase"/>
    <property type="match status" value="1"/>
</dbReference>
<dbReference type="InterPro" id="IPR048840">
    <property type="entry name" value="PolA_pol_NTPase"/>
</dbReference>
<evidence type="ECO:0000256" key="8">
    <source>
        <dbReference type="ARBA" id="ARBA00022723"/>
    </source>
</evidence>
<evidence type="ECO:0000256" key="4">
    <source>
        <dbReference type="ARBA" id="ARBA00010912"/>
    </source>
</evidence>
<evidence type="ECO:0000256" key="10">
    <source>
        <dbReference type="ARBA" id="ARBA00022840"/>
    </source>
</evidence>
<keyword evidence="7" id="KW-0808">Transferase</keyword>
<comment type="cofactor">
    <cofactor evidence="1">
        <name>Mn(2+)</name>
        <dbReference type="ChEBI" id="CHEBI:29035"/>
    </cofactor>
</comment>
<comment type="caution">
    <text evidence="14">The sequence shown here is derived from an EMBL/GenBank/DDBJ whole genome shotgun (WGS) entry which is preliminary data.</text>
</comment>
<dbReference type="GO" id="GO:0046872">
    <property type="term" value="F:metal ion binding"/>
    <property type="evidence" value="ECO:0007669"/>
    <property type="project" value="UniProtKB-KW"/>
</dbReference>
<evidence type="ECO:0000256" key="11">
    <source>
        <dbReference type="ARBA" id="ARBA00022842"/>
    </source>
</evidence>
<dbReference type="EMBL" id="CAJVPY010008285">
    <property type="protein sequence ID" value="CAG8693733.1"/>
    <property type="molecule type" value="Genomic_DNA"/>
</dbReference>
<feature type="non-terminal residue" evidence="14">
    <location>
        <position position="213"/>
    </location>
</feature>
<keyword evidence="6" id="KW-0507">mRNA processing</keyword>
<keyword evidence="11" id="KW-0460">Magnesium</keyword>
<sequence length="213" mass="24505">QPRYLGVTQPASLSYPTPREINISDLLIQELLIQGTFESKEETRRREVILDKFDKLVKVLIFNISREKRLSEIDAKEAGGKIFTFGSYKLGVYGTGADIDILCVAPRHITRNDFFYYMHNTLNNFIEVSELTSVIDAYVPVIKLKFQNIPVKLAKIPYELDITDNSLLKNLDEMCIRSMNGSRDAYEILRLVPSLPAFRTSLRCIKFWAKSNF</sequence>
<dbReference type="GO" id="GO:0005634">
    <property type="term" value="C:nucleus"/>
    <property type="evidence" value="ECO:0007669"/>
    <property type="project" value="UniProtKB-SubCell"/>
</dbReference>
<evidence type="ECO:0000256" key="5">
    <source>
        <dbReference type="ARBA" id="ARBA00012388"/>
    </source>
</evidence>
<evidence type="ECO:0000256" key="9">
    <source>
        <dbReference type="ARBA" id="ARBA00022741"/>
    </source>
</evidence>
<keyword evidence="15" id="KW-1185">Reference proteome</keyword>
<evidence type="ECO:0000256" key="2">
    <source>
        <dbReference type="ARBA" id="ARBA00001946"/>
    </source>
</evidence>
<evidence type="ECO:0000256" key="6">
    <source>
        <dbReference type="ARBA" id="ARBA00022664"/>
    </source>
</evidence>
<evidence type="ECO:0000313" key="14">
    <source>
        <dbReference type="EMBL" id="CAG8693733.1"/>
    </source>
</evidence>
<organism evidence="14 15">
    <name type="scientific">Dentiscutata erythropus</name>
    <dbReference type="NCBI Taxonomy" id="1348616"/>
    <lineage>
        <taxon>Eukaryota</taxon>
        <taxon>Fungi</taxon>
        <taxon>Fungi incertae sedis</taxon>
        <taxon>Mucoromycota</taxon>
        <taxon>Glomeromycotina</taxon>
        <taxon>Glomeromycetes</taxon>
        <taxon>Diversisporales</taxon>
        <taxon>Gigasporaceae</taxon>
        <taxon>Dentiscutata</taxon>
    </lineage>
</organism>
<evidence type="ECO:0000256" key="3">
    <source>
        <dbReference type="ARBA" id="ARBA00004123"/>
    </source>
</evidence>
<dbReference type="Proteomes" id="UP000789405">
    <property type="component" value="Unassembled WGS sequence"/>
</dbReference>
<dbReference type="EC" id="2.7.7.19" evidence="5"/>
<dbReference type="AlphaFoldDB" id="A0A9N9EWI7"/>
<reference evidence="14" key="1">
    <citation type="submission" date="2021-06" db="EMBL/GenBank/DDBJ databases">
        <authorList>
            <person name="Kallberg Y."/>
            <person name="Tangrot J."/>
            <person name="Rosling A."/>
        </authorList>
    </citation>
    <scope>NUCLEOTIDE SEQUENCE</scope>
    <source>
        <strain evidence="14">MA453B</strain>
    </source>
</reference>
<comment type="similarity">
    <text evidence="4">Belongs to the poly(A) polymerase family.</text>
</comment>
<evidence type="ECO:0000256" key="7">
    <source>
        <dbReference type="ARBA" id="ARBA00022679"/>
    </source>
</evidence>
<dbReference type="GO" id="GO:1990817">
    <property type="term" value="F:poly(A) RNA polymerase activity"/>
    <property type="evidence" value="ECO:0007669"/>
    <property type="project" value="UniProtKB-EC"/>
</dbReference>
<evidence type="ECO:0000259" key="13">
    <source>
        <dbReference type="Pfam" id="PF20750"/>
    </source>
</evidence>
<comment type="subcellular location">
    <subcellularLocation>
        <location evidence="3">Nucleus</location>
    </subcellularLocation>
</comment>
<keyword evidence="8" id="KW-0479">Metal-binding</keyword>
<protein>
    <recommendedName>
        <fullName evidence="5">polynucleotide adenylyltransferase</fullName>
        <ecNumber evidence="5">2.7.7.19</ecNumber>
    </recommendedName>
</protein>
<dbReference type="CDD" id="cd05402">
    <property type="entry name" value="NT_PAP_TUTase"/>
    <property type="match status" value="1"/>
</dbReference>
<keyword evidence="10" id="KW-0067">ATP-binding</keyword>
<keyword evidence="12" id="KW-0539">Nucleus</keyword>
<keyword evidence="9" id="KW-0547">Nucleotide-binding</keyword>
<dbReference type="PANTHER" id="PTHR10682:SF10">
    <property type="entry name" value="POLYNUCLEOTIDE ADENYLYLTRANSFERASE"/>
    <property type="match status" value="1"/>
</dbReference>
<dbReference type="OrthoDB" id="412748at2759"/>
<dbReference type="GO" id="GO:0005524">
    <property type="term" value="F:ATP binding"/>
    <property type="evidence" value="ECO:0007669"/>
    <property type="project" value="UniProtKB-KW"/>
</dbReference>
<name>A0A9N9EWI7_9GLOM</name>
<evidence type="ECO:0000256" key="1">
    <source>
        <dbReference type="ARBA" id="ARBA00001936"/>
    </source>
</evidence>
<dbReference type="PANTHER" id="PTHR10682">
    <property type="entry name" value="POLY A POLYMERASE"/>
    <property type="match status" value="1"/>
</dbReference>
<dbReference type="SUPFAM" id="SSF81301">
    <property type="entry name" value="Nucleotidyltransferase"/>
    <property type="match status" value="1"/>
</dbReference>
<comment type="cofactor">
    <cofactor evidence="2">
        <name>Mg(2+)</name>
        <dbReference type="ChEBI" id="CHEBI:18420"/>
    </cofactor>
</comment>
<dbReference type="FunFam" id="3.30.460.10:FF:000002">
    <property type="entry name" value="Poly(A) polymerase alpha, putative"/>
    <property type="match status" value="1"/>
</dbReference>
<gene>
    <name evidence="14" type="ORF">DERYTH_LOCUS12540</name>
</gene>
<evidence type="ECO:0000256" key="12">
    <source>
        <dbReference type="ARBA" id="ARBA00023242"/>
    </source>
</evidence>
<evidence type="ECO:0000313" key="15">
    <source>
        <dbReference type="Proteomes" id="UP000789405"/>
    </source>
</evidence>
<proteinExistence type="inferred from homology"/>
<dbReference type="GO" id="GO:0006397">
    <property type="term" value="P:mRNA processing"/>
    <property type="evidence" value="ECO:0007669"/>
    <property type="project" value="UniProtKB-KW"/>
</dbReference>
<feature type="domain" description="Poly(A) polymerase nucleotidyltransferase" evidence="13">
    <location>
        <begin position="6"/>
        <end position="192"/>
    </location>
</feature>
<dbReference type="Gene3D" id="3.30.460.10">
    <property type="entry name" value="Beta Polymerase, domain 2"/>
    <property type="match status" value="1"/>
</dbReference>